<accession>A0A8S1BT91</accession>
<reference evidence="1 2" key="1">
    <citation type="submission" date="2020-04" db="EMBL/GenBank/DDBJ databases">
        <authorList>
            <person name="Wallbank WR R."/>
            <person name="Pardo Diaz C."/>
            <person name="Kozak K."/>
            <person name="Martin S."/>
            <person name="Jiggins C."/>
            <person name="Moest M."/>
            <person name="Warren A I."/>
            <person name="Byers J.R.P. K."/>
            <person name="Montejo-Kovacevich G."/>
            <person name="Yen C E."/>
        </authorList>
    </citation>
    <scope>NUCLEOTIDE SEQUENCE [LARGE SCALE GENOMIC DNA]</scope>
</reference>
<comment type="caution">
    <text evidence="1">The sequence shown here is derived from an EMBL/GenBank/DDBJ whole genome shotgun (WGS) entry which is preliminary data.</text>
</comment>
<dbReference type="AlphaFoldDB" id="A0A8S1BT91"/>
<evidence type="ECO:0000313" key="2">
    <source>
        <dbReference type="Proteomes" id="UP000494256"/>
    </source>
</evidence>
<proteinExistence type="predicted"/>
<protein>
    <submittedName>
        <fullName evidence="1">Uncharacterized protein</fullName>
    </submittedName>
</protein>
<gene>
    <name evidence="1" type="ORF">APLA_LOCUS17395</name>
</gene>
<organism evidence="1 2">
    <name type="scientific">Arctia plantaginis</name>
    <name type="common">Wood tiger moth</name>
    <name type="synonym">Phalaena plantaginis</name>
    <dbReference type="NCBI Taxonomy" id="874455"/>
    <lineage>
        <taxon>Eukaryota</taxon>
        <taxon>Metazoa</taxon>
        <taxon>Ecdysozoa</taxon>
        <taxon>Arthropoda</taxon>
        <taxon>Hexapoda</taxon>
        <taxon>Insecta</taxon>
        <taxon>Pterygota</taxon>
        <taxon>Neoptera</taxon>
        <taxon>Endopterygota</taxon>
        <taxon>Lepidoptera</taxon>
        <taxon>Glossata</taxon>
        <taxon>Ditrysia</taxon>
        <taxon>Noctuoidea</taxon>
        <taxon>Erebidae</taxon>
        <taxon>Arctiinae</taxon>
        <taxon>Arctia</taxon>
    </lineage>
</organism>
<dbReference type="EMBL" id="CADEBD010000996">
    <property type="protein sequence ID" value="CAB3261699.1"/>
    <property type="molecule type" value="Genomic_DNA"/>
</dbReference>
<sequence>MSSDSDLEELLLLYAPSRLQKKRVWVHDINKNRKDLGEYHRLCRELASHEDSFFTHFRMSQVLFEELHELLIPKISKCTTNWRMPISTRERLVICLM</sequence>
<name>A0A8S1BT91_ARCPL</name>
<dbReference type="Proteomes" id="UP000494256">
    <property type="component" value="Unassembled WGS sequence"/>
</dbReference>
<evidence type="ECO:0000313" key="1">
    <source>
        <dbReference type="EMBL" id="CAB3261699.1"/>
    </source>
</evidence>
<dbReference type="OrthoDB" id="5989513at2759"/>